<sequence>MRSKKVLGYLREVFGPVVVEDYGVFSHCQASRFKTERENFFLKDIESKSLTKGEDCWLLAETIASRVSHYAKLLVKAGLAIPDFHQVRAVRLNGEVAVLEIATFCGDDLTRVLGGCSLEKTTELVKVMLGKVAAIAFQDGLGIDPHPANWAMDHAGKLSYVDLWPAQYRCGDIDLVGFPQPEDQKLAAYSRRRYYTLEGLLRILRFNLSRISAHLEDVFFQCADNVVGAGIVGQVFSELPEQTVRSLLVTNETGKITGIIEELGIWDVDDLREIAFRLVPDDPKRLTDLFYLTQMDFRLPLSEREQRLEQFKRELIQIARSR</sequence>
<accession>A0A2H0V3K8</accession>
<name>A0A2H0V3K8_9BACT</name>
<dbReference type="Proteomes" id="UP000228626">
    <property type="component" value="Unassembled WGS sequence"/>
</dbReference>
<protein>
    <submittedName>
        <fullName evidence="1">Uncharacterized protein</fullName>
    </submittedName>
</protein>
<organism evidence="1 2">
    <name type="scientific">Candidatus Falkowbacteria bacterium CG10_big_fil_rev_8_21_14_0_10_43_10</name>
    <dbReference type="NCBI Taxonomy" id="1974567"/>
    <lineage>
        <taxon>Bacteria</taxon>
        <taxon>Candidatus Falkowiibacteriota</taxon>
    </lineage>
</organism>
<dbReference type="AlphaFoldDB" id="A0A2H0V3K8"/>
<dbReference type="EMBL" id="PFAR01000037">
    <property type="protein sequence ID" value="PIR93019.1"/>
    <property type="molecule type" value="Genomic_DNA"/>
</dbReference>
<evidence type="ECO:0000313" key="1">
    <source>
        <dbReference type="EMBL" id="PIR93019.1"/>
    </source>
</evidence>
<reference evidence="2" key="1">
    <citation type="submission" date="2017-09" db="EMBL/GenBank/DDBJ databases">
        <title>Depth-based differentiation of microbial function through sediment-hosted aquifers and enrichment of novel symbionts in the deep terrestrial subsurface.</title>
        <authorList>
            <person name="Probst A.J."/>
            <person name="Ladd B."/>
            <person name="Jarett J.K."/>
            <person name="Geller-Mcgrath D.E."/>
            <person name="Sieber C.M.K."/>
            <person name="Emerson J.B."/>
            <person name="Anantharaman K."/>
            <person name="Thomas B.C."/>
            <person name="Malmstrom R."/>
            <person name="Stieglmeier M."/>
            <person name="Klingl A."/>
            <person name="Woyke T."/>
            <person name="Ryan C.M."/>
            <person name="Banfield J.F."/>
        </authorList>
    </citation>
    <scope>NUCLEOTIDE SEQUENCE [LARGE SCALE GENOMIC DNA]</scope>
</reference>
<evidence type="ECO:0000313" key="2">
    <source>
        <dbReference type="Proteomes" id="UP000228626"/>
    </source>
</evidence>
<proteinExistence type="predicted"/>
<comment type="caution">
    <text evidence="1">The sequence shown here is derived from an EMBL/GenBank/DDBJ whole genome shotgun (WGS) entry which is preliminary data.</text>
</comment>
<gene>
    <name evidence="1" type="ORF">COT99_03055</name>
</gene>